<dbReference type="PANTHER" id="PTHR41677:SF1">
    <property type="entry name" value="FE2OG DIOXYGENASE DOMAIN-CONTAINING PROTEIN"/>
    <property type="match status" value="1"/>
</dbReference>
<dbReference type="RefSeq" id="XP_041552035.1">
    <property type="nucleotide sequence ID" value="XM_041698895.1"/>
</dbReference>
<dbReference type="KEGG" id="apuu:APUU_20273S"/>
<dbReference type="OrthoDB" id="10256055at2759"/>
<reference evidence="1" key="2">
    <citation type="submission" date="2021-02" db="EMBL/GenBank/DDBJ databases">
        <title>Aspergillus puulaauensis MK2 genome sequence.</title>
        <authorList>
            <person name="Futagami T."/>
            <person name="Mori K."/>
            <person name="Kadooka C."/>
            <person name="Tanaka T."/>
        </authorList>
    </citation>
    <scope>NUCLEOTIDE SEQUENCE</scope>
    <source>
        <strain evidence="1">MK2</strain>
    </source>
</reference>
<dbReference type="Proteomes" id="UP000654913">
    <property type="component" value="Chromosome 2"/>
</dbReference>
<proteinExistence type="predicted"/>
<evidence type="ECO:0008006" key="3">
    <source>
        <dbReference type="Google" id="ProtNLM"/>
    </source>
</evidence>
<name>A0A7R8AI93_9EURO</name>
<gene>
    <name evidence="1" type="ORF">APUU_20273S</name>
</gene>
<sequence>MAPSVALEIPHAAGILPKTSQSQDGPAGPNYTGTLFNPAKHLSFSPPSKTLQMSDLALSPTALSNIATTEPFPLLSHDGVLAHRQEIFSPGVLDNCMHHTRPGSVQIRGMAPRYAPFIHQFWHSPEVLRIISDVAGVELVPAMDYEISHANVQLGAGGLEEVRGTPVEPPVATEEAIENFRKEKEKEKKREAVTDQTRPIIEWHKDSHPFVVVVMLSDARHMAGGETELMKGDGTTLKVKSPQMGCAVLLQGRYITHTAAPVTNMPERVTIVTSFRPKNPMLLDETTNANVRNKSHLSELYYQWTTYRLDVLAERARIAAETLRKRYDDNVKQSDPEGKKGLCRTETVDAAAMQKWADEQIAYIQQTMYEMRPLA</sequence>
<dbReference type="GeneID" id="64969846"/>
<dbReference type="EMBL" id="AP024444">
    <property type="protein sequence ID" value="BCS19841.1"/>
    <property type="molecule type" value="Genomic_DNA"/>
</dbReference>
<accession>A0A7R8AI93</accession>
<protein>
    <recommendedName>
        <fullName evidence="3">Fe2OG dioxygenase domain-containing protein</fullName>
    </recommendedName>
</protein>
<dbReference type="AlphaFoldDB" id="A0A7R8AI93"/>
<reference evidence="1" key="1">
    <citation type="submission" date="2021-01" db="EMBL/GenBank/DDBJ databases">
        <authorList>
            <consortium name="Aspergillus puulaauensis MK2 genome sequencing consortium"/>
            <person name="Kazuki M."/>
            <person name="Futagami T."/>
        </authorList>
    </citation>
    <scope>NUCLEOTIDE SEQUENCE</scope>
    <source>
        <strain evidence="1">MK2</strain>
    </source>
</reference>
<organism evidence="1 2">
    <name type="scientific">Aspergillus puulaauensis</name>
    <dbReference type="NCBI Taxonomy" id="1220207"/>
    <lineage>
        <taxon>Eukaryota</taxon>
        <taxon>Fungi</taxon>
        <taxon>Dikarya</taxon>
        <taxon>Ascomycota</taxon>
        <taxon>Pezizomycotina</taxon>
        <taxon>Eurotiomycetes</taxon>
        <taxon>Eurotiomycetidae</taxon>
        <taxon>Eurotiales</taxon>
        <taxon>Aspergillaceae</taxon>
        <taxon>Aspergillus</taxon>
    </lineage>
</organism>
<evidence type="ECO:0000313" key="2">
    <source>
        <dbReference type="Proteomes" id="UP000654913"/>
    </source>
</evidence>
<evidence type="ECO:0000313" key="1">
    <source>
        <dbReference type="EMBL" id="BCS19841.1"/>
    </source>
</evidence>
<dbReference type="PANTHER" id="PTHR41677">
    <property type="entry name" value="YALI0B19030P"/>
    <property type="match status" value="1"/>
</dbReference>
<keyword evidence="2" id="KW-1185">Reference proteome</keyword>